<evidence type="ECO:0000259" key="1">
    <source>
        <dbReference type="Pfam" id="PF08603"/>
    </source>
</evidence>
<reference evidence="2 3" key="1">
    <citation type="submission" date="2024-03" db="EMBL/GenBank/DDBJ databases">
        <title>The Acrasis kona genome and developmental transcriptomes reveal deep origins of eukaryotic multicellular pathways.</title>
        <authorList>
            <person name="Sheikh S."/>
            <person name="Fu C.-J."/>
            <person name="Brown M.W."/>
            <person name="Baldauf S.L."/>
        </authorList>
    </citation>
    <scope>NUCLEOTIDE SEQUENCE [LARGE SCALE GENOMIC DNA]</scope>
    <source>
        <strain evidence="2 3">ATCC MYA-3509</strain>
    </source>
</reference>
<dbReference type="Gene3D" id="2.160.20.70">
    <property type="match status" value="1"/>
</dbReference>
<dbReference type="GO" id="GO:0007010">
    <property type="term" value="P:cytoskeleton organization"/>
    <property type="evidence" value="ECO:0007669"/>
    <property type="project" value="InterPro"/>
</dbReference>
<gene>
    <name evidence="2" type="ORF">AKO1_011036</name>
</gene>
<accession>A0AAW2YUX9</accession>
<dbReference type="SUPFAM" id="SSF69340">
    <property type="entry name" value="C-terminal domain of adenylylcyclase associated protein"/>
    <property type="match status" value="1"/>
</dbReference>
<feature type="domain" description="Adenylate cyclase-associated CAP C-terminal" evidence="1">
    <location>
        <begin position="44"/>
        <end position="136"/>
    </location>
</feature>
<dbReference type="Proteomes" id="UP001431209">
    <property type="component" value="Unassembled WGS sequence"/>
</dbReference>
<proteinExistence type="predicted"/>
<evidence type="ECO:0000313" key="3">
    <source>
        <dbReference type="Proteomes" id="UP001431209"/>
    </source>
</evidence>
<dbReference type="InterPro" id="IPR036223">
    <property type="entry name" value="CAP_C_sf"/>
</dbReference>
<sequence length="191" mass="21847">MRGTTSMGVNGPEIDNYLGQCDKYEQVVVNMTKMSDRYNWHRKCLGINNCRFVKFIQEERCIKITIANCSYIDIKVDKCISGVELHNCKHCSVSYSKYIPSLQVDSCSNITFHMHSDSMDNFSFISSRSSDIAVDFFGKKHFMPDIFSKNEVITFTDFNTIRAENAKTIIKKAAHPKCIDILGDIEIITQN</sequence>
<comment type="caution">
    <text evidence="2">The sequence shown here is derived from an EMBL/GenBank/DDBJ whole genome shotgun (WGS) entry which is preliminary data.</text>
</comment>
<dbReference type="AlphaFoldDB" id="A0AAW2YUX9"/>
<dbReference type="Pfam" id="PF08603">
    <property type="entry name" value="CAP_C"/>
    <property type="match status" value="1"/>
</dbReference>
<organism evidence="2 3">
    <name type="scientific">Acrasis kona</name>
    <dbReference type="NCBI Taxonomy" id="1008807"/>
    <lineage>
        <taxon>Eukaryota</taxon>
        <taxon>Discoba</taxon>
        <taxon>Heterolobosea</taxon>
        <taxon>Tetramitia</taxon>
        <taxon>Eutetramitia</taxon>
        <taxon>Acrasidae</taxon>
        <taxon>Acrasis</taxon>
    </lineage>
</organism>
<name>A0AAW2YUX9_9EUKA</name>
<evidence type="ECO:0000313" key="2">
    <source>
        <dbReference type="EMBL" id="KAL0480449.1"/>
    </source>
</evidence>
<dbReference type="GO" id="GO:0003779">
    <property type="term" value="F:actin binding"/>
    <property type="evidence" value="ECO:0007669"/>
    <property type="project" value="InterPro"/>
</dbReference>
<dbReference type="EMBL" id="JAOPGA020000657">
    <property type="protein sequence ID" value="KAL0480449.1"/>
    <property type="molecule type" value="Genomic_DNA"/>
</dbReference>
<dbReference type="InterPro" id="IPR013912">
    <property type="entry name" value="Adenylate_cyclase-assoc_CAP_C"/>
</dbReference>
<protein>
    <submittedName>
        <fullName evidence="2">Adenylyl cyclase-associated protein</fullName>
    </submittedName>
</protein>
<dbReference type="InterPro" id="IPR016098">
    <property type="entry name" value="CAP/MinC_C"/>
</dbReference>
<keyword evidence="3" id="KW-1185">Reference proteome</keyword>